<keyword evidence="3" id="KW-0862">Zinc</keyword>
<dbReference type="EMBL" id="NHYD01003434">
    <property type="protein sequence ID" value="PPQ77664.1"/>
    <property type="molecule type" value="Genomic_DNA"/>
</dbReference>
<feature type="region of interest" description="Disordered" evidence="5">
    <location>
        <begin position="250"/>
        <end position="336"/>
    </location>
</feature>
<evidence type="ECO:0000256" key="2">
    <source>
        <dbReference type="ARBA" id="ARBA00022771"/>
    </source>
</evidence>
<dbReference type="InterPro" id="IPR013083">
    <property type="entry name" value="Znf_RING/FYVE/PHD"/>
</dbReference>
<comment type="caution">
    <text evidence="7">The sequence shown here is derived from an EMBL/GenBank/DDBJ whole genome shotgun (WGS) entry which is preliminary data.</text>
</comment>
<feature type="compositionally biased region" description="Acidic residues" evidence="5">
    <location>
        <begin position="256"/>
        <end position="267"/>
    </location>
</feature>
<dbReference type="OrthoDB" id="1923159at2759"/>
<evidence type="ECO:0000313" key="8">
    <source>
        <dbReference type="Proteomes" id="UP000283269"/>
    </source>
</evidence>
<feature type="compositionally biased region" description="Basic and acidic residues" evidence="5">
    <location>
        <begin position="22"/>
        <end position="33"/>
    </location>
</feature>
<feature type="compositionally biased region" description="Polar residues" evidence="5">
    <location>
        <begin position="1"/>
        <end position="21"/>
    </location>
</feature>
<dbReference type="PROSITE" id="PS00518">
    <property type="entry name" value="ZF_RING_1"/>
    <property type="match status" value="1"/>
</dbReference>
<dbReference type="InterPro" id="IPR027370">
    <property type="entry name" value="Znf-RING_euk"/>
</dbReference>
<sequence length="336" mass="38662">MPTTRSVTQKTPRAPSLSSEVQTRDEDSSERESTSLLAAIEGHLNKAQSELRKFKRQIGVLQKEKKDLKSELEDAQNLSASQIPGRKSDRRKSDDDMVWKQVDNSNLRKRVKELTLLMSKELQEEVEDLLPKKYKKSEDENEVDPEYRMRKVLLRKFSDLMLVTTIQDDMTQTCSICFENLQLNNCSALQCQHLICHDCLPMISKGEDETVKCPECREPSERDSLEKITMTEQDRWDRLLEVAQAWDAWDHRGEEETSEEEAEESFIDDGMRASEASSEVANEIKSAQVQSPCGDGNGNPPTPPPCNSRLFSESPMKEKRKRMELLAEERAHKRKR</sequence>
<name>A0A409WGK4_PSICY</name>
<evidence type="ECO:0000256" key="5">
    <source>
        <dbReference type="SAM" id="MobiDB-lite"/>
    </source>
</evidence>
<keyword evidence="8" id="KW-1185">Reference proteome</keyword>
<evidence type="ECO:0000259" key="6">
    <source>
        <dbReference type="PROSITE" id="PS50089"/>
    </source>
</evidence>
<feature type="region of interest" description="Disordered" evidence="5">
    <location>
        <begin position="65"/>
        <end position="96"/>
    </location>
</feature>
<dbReference type="Pfam" id="PF13445">
    <property type="entry name" value="zf-RING_UBOX"/>
    <property type="match status" value="1"/>
</dbReference>
<feature type="compositionally biased region" description="Polar residues" evidence="5">
    <location>
        <begin position="275"/>
        <end position="291"/>
    </location>
</feature>
<feature type="domain" description="RING-type" evidence="6">
    <location>
        <begin position="174"/>
        <end position="217"/>
    </location>
</feature>
<dbReference type="PROSITE" id="PS50089">
    <property type="entry name" value="ZF_RING_2"/>
    <property type="match status" value="1"/>
</dbReference>
<dbReference type="InParanoid" id="A0A409WGK4"/>
<keyword evidence="2 4" id="KW-0863">Zinc-finger</keyword>
<reference evidence="7 8" key="1">
    <citation type="journal article" date="2018" name="Evol. Lett.">
        <title>Horizontal gene cluster transfer increased hallucinogenic mushroom diversity.</title>
        <authorList>
            <person name="Reynolds H.T."/>
            <person name="Vijayakumar V."/>
            <person name="Gluck-Thaler E."/>
            <person name="Korotkin H.B."/>
            <person name="Matheny P.B."/>
            <person name="Slot J.C."/>
        </authorList>
    </citation>
    <scope>NUCLEOTIDE SEQUENCE [LARGE SCALE GENOMIC DNA]</scope>
    <source>
        <strain evidence="7 8">2631</strain>
    </source>
</reference>
<evidence type="ECO:0000256" key="3">
    <source>
        <dbReference type="ARBA" id="ARBA00022833"/>
    </source>
</evidence>
<dbReference type="InterPro" id="IPR017907">
    <property type="entry name" value="Znf_RING_CS"/>
</dbReference>
<evidence type="ECO:0000313" key="7">
    <source>
        <dbReference type="EMBL" id="PPQ77664.1"/>
    </source>
</evidence>
<evidence type="ECO:0000256" key="4">
    <source>
        <dbReference type="PROSITE-ProRule" id="PRU00175"/>
    </source>
</evidence>
<dbReference type="Gene3D" id="3.30.40.10">
    <property type="entry name" value="Zinc/RING finger domain, C3HC4 (zinc finger)"/>
    <property type="match status" value="1"/>
</dbReference>
<organism evidence="7 8">
    <name type="scientific">Psilocybe cyanescens</name>
    <dbReference type="NCBI Taxonomy" id="93625"/>
    <lineage>
        <taxon>Eukaryota</taxon>
        <taxon>Fungi</taxon>
        <taxon>Dikarya</taxon>
        <taxon>Basidiomycota</taxon>
        <taxon>Agaricomycotina</taxon>
        <taxon>Agaricomycetes</taxon>
        <taxon>Agaricomycetidae</taxon>
        <taxon>Agaricales</taxon>
        <taxon>Agaricineae</taxon>
        <taxon>Strophariaceae</taxon>
        <taxon>Psilocybe</taxon>
    </lineage>
</organism>
<keyword evidence="1" id="KW-0479">Metal-binding</keyword>
<dbReference type="InterPro" id="IPR001841">
    <property type="entry name" value="Znf_RING"/>
</dbReference>
<feature type="compositionally biased region" description="Basic and acidic residues" evidence="5">
    <location>
        <begin position="315"/>
        <end position="336"/>
    </location>
</feature>
<evidence type="ECO:0000256" key="1">
    <source>
        <dbReference type="ARBA" id="ARBA00022723"/>
    </source>
</evidence>
<gene>
    <name evidence="7" type="ORF">CVT25_011099</name>
</gene>
<feature type="region of interest" description="Disordered" evidence="5">
    <location>
        <begin position="1"/>
        <end position="33"/>
    </location>
</feature>
<proteinExistence type="predicted"/>
<dbReference type="STRING" id="93625.A0A409WGK4"/>
<dbReference type="AlphaFoldDB" id="A0A409WGK4"/>
<dbReference type="GO" id="GO:0008270">
    <property type="term" value="F:zinc ion binding"/>
    <property type="evidence" value="ECO:0007669"/>
    <property type="project" value="UniProtKB-KW"/>
</dbReference>
<protein>
    <recommendedName>
        <fullName evidence="6">RING-type domain-containing protein</fullName>
    </recommendedName>
</protein>
<dbReference type="SMART" id="SM00184">
    <property type="entry name" value="RING"/>
    <property type="match status" value="1"/>
</dbReference>
<dbReference type="SUPFAM" id="SSF57850">
    <property type="entry name" value="RING/U-box"/>
    <property type="match status" value="1"/>
</dbReference>
<accession>A0A409WGK4</accession>
<dbReference type="Proteomes" id="UP000283269">
    <property type="component" value="Unassembled WGS sequence"/>
</dbReference>